<comment type="similarity">
    <text evidence="2">Belongs to the disproportionating enzyme family.</text>
</comment>
<reference evidence="9" key="1">
    <citation type="submission" date="2018-05" db="EMBL/GenBank/DDBJ databases">
        <authorList>
            <person name="Lanie J.A."/>
            <person name="Ng W.-L."/>
            <person name="Kazmierczak K.M."/>
            <person name="Andrzejewski T.M."/>
            <person name="Davidsen T.M."/>
            <person name="Wayne K.J."/>
            <person name="Tettelin H."/>
            <person name="Glass J.I."/>
            <person name="Rusch D."/>
            <person name="Podicherti R."/>
            <person name="Tsui H.-C.T."/>
            <person name="Winkler M.E."/>
        </authorList>
    </citation>
    <scope>NUCLEOTIDE SEQUENCE</scope>
</reference>
<dbReference type="AlphaFoldDB" id="A0A383A8X7"/>
<evidence type="ECO:0000256" key="8">
    <source>
        <dbReference type="ARBA" id="ARBA00031501"/>
    </source>
</evidence>
<keyword evidence="4" id="KW-0328">Glycosyltransferase</keyword>
<evidence type="ECO:0000313" key="9">
    <source>
        <dbReference type="EMBL" id="SVE04019.1"/>
    </source>
</evidence>
<evidence type="ECO:0000256" key="7">
    <source>
        <dbReference type="ARBA" id="ARBA00031423"/>
    </source>
</evidence>
<dbReference type="InterPro" id="IPR003385">
    <property type="entry name" value="Glyco_hydro_77"/>
</dbReference>
<keyword evidence="6" id="KW-0119">Carbohydrate metabolism</keyword>
<dbReference type="PANTHER" id="PTHR32438:SF5">
    <property type="entry name" value="4-ALPHA-GLUCANOTRANSFERASE DPE1, CHLOROPLASTIC_AMYLOPLASTIC"/>
    <property type="match status" value="1"/>
</dbReference>
<dbReference type="PANTHER" id="PTHR32438">
    <property type="entry name" value="4-ALPHA-GLUCANOTRANSFERASE DPE1, CHLOROPLASTIC/AMYLOPLASTIC"/>
    <property type="match status" value="1"/>
</dbReference>
<evidence type="ECO:0000256" key="4">
    <source>
        <dbReference type="ARBA" id="ARBA00022676"/>
    </source>
</evidence>
<evidence type="ECO:0000256" key="5">
    <source>
        <dbReference type="ARBA" id="ARBA00022679"/>
    </source>
</evidence>
<keyword evidence="5" id="KW-0808">Transferase</keyword>
<evidence type="ECO:0000256" key="1">
    <source>
        <dbReference type="ARBA" id="ARBA00000439"/>
    </source>
</evidence>
<evidence type="ECO:0000256" key="2">
    <source>
        <dbReference type="ARBA" id="ARBA00005684"/>
    </source>
</evidence>
<dbReference type="GO" id="GO:0005975">
    <property type="term" value="P:carbohydrate metabolic process"/>
    <property type="evidence" value="ECO:0007669"/>
    <property type="project" value="InterPro"/>
</dbReference>
<dbReference type="EC" id="2.4.1.25" evidence="3"/>
<dbReference type="EMBL" id="UINC01190054">
    <property type="protein sequence ID" value="SVE04019.1"/>
    <property type="molecule type" value="Genomic_DNA"/>
</dbReference>
<comment type="catalytic activity">
    <reaction evidence="1">
        <text>Transfers a segment of a (1-&gt;4)-alpha-D-glucan to a new position in an acceptor, which may be glucose or a (1-&gt;4)-alpha-D-glucan.</text>
        <dbReference type="EC" id="2.4.1.25"/>
    </reaction>
</comment>
<evidence type="ECO:0000256" key="6">
    <source>
        <dbReference type="ARBA" id="ARBA00023277"/>
    </source>
</evidence>
<gene>
    <name evidence="9" type="ORF">METZ01_LOCUS456873</name>
</gene>
<evidence type="ECO:0000256" key="3">
    <source>
        <dbReference type="ARBA" id="ARBA00012560"/>
    </source>
</evidence>
<feature type="non-terminal residue" evidence="9">
    <location>
        <position position="253"/>
    </location>
</feature>
<sequence length="253" mass="29774">HEAKVIQFLFHDQWHRLHEYCREKGIQIIGDMPIYVGYDSADVYANPELFQLDSEGRMIYQGGCPPCEYQEEGQLWGSPLYNWQNHEKTNFEWWQRRFKKLFEMVDIIRLDHFIGYAKYYRVPITDQTAHDGKWIQAPGDKLFQVLDSTIIDFNVIVEDLGDVTEDVISLRETYHFPGMRVLQFEFGQMSLVKDLPENSVVCTGTHDNDTLLGWFESLPVKSSDGDMLTQNKLLQFFQCTKENIHWEIISYAL</sequence>
<dbReference type="Pfam" id="PF02446">
    <property type="entry name" value="Glyco_hydro_77"/>
    <property type="match status" value="1"/>
</dbReference>
<protein>
    <recommendedName>
        <fullName evidence="3">4-alpha-glucanotransferase</fullName>
        <ecNumber evidence="3">2.4.1.25</ecNumber>
    </recommendedName>
    <alternativeName>
        <fullName evidence="7">Amylomaltase</fullName>
    </alternativeName>
    <alternativeName>
        <fullName evidence="8">Disproportionating enzyme</fullName>
    </alternativeName>
</protein>
<proteinExistence type="inferred from homology"/>
<feature type="non-terminal residue" evidence="9">
    <location>
        <position position="1"/>
    </location>
</feature>
<accession>A0A383A8X7</accession>
<organism evidence="9">
    <name type="scientific">marine metagenome</name>
    <dbReference type="NCBI Taxonomy" id="408172"/>
    <lineage>
        <taxon>unclassified sequences</taxon>
        <taxon>metagenomes</taxon>
        <taxon>ecological metagenomes</taxon>
    </lineage>
</organism>
<dbReference type="GO" id="GO:0004134">
    <property type="term" value="F:4-alpha-glucanotransferase activity"/>
    <property type="evidence" value="ECO:0007669"/>
    <property type="project" value="UniProtKB-EC"/>
</dbReference>
<name>A0A383A8X7_9ZZZZ</name>
<dbReference type="SUPFAM" id="SSF51445">
    <property type="entry name" value="(Trans)glycosidases"/>
    <property type="match status" value="1"/>
</dbReference>
<dbReference type="InterPro" id="IPR017853">
    <property type="entry name" value="GH"/>
</dbReference>
<dbReference type="Gene3D" id="3.20.20.80">
    <property type="entry name" value="Glycosidases"/>
    <property type="match status" value="1"/>
</dbReference>